<dbReference type="SUPFAM" id="SSF55816">
    <property type="entry name" value="5'-nucleotidase (syn. UDP-sugar hydrolase), C-terminal domain"/>
    <property type="match status" value="1"/>
</dbReference>
<proteinExistence type="predicted"/>
<dbReference type="GO" id="GO:0016787">
    <property type="term" value="F:hydrolase activity"/>
    <property type="evidence" value="ECO:0007669"/>
    <property type="project" value="InterPro"/>
</dbReference>
<dbReference type="PROSITE" id="PS51257">
    <property type="entry name" value="PROKAR_LIPOPROTEIN"/>
    <property type="match status" value="1"/>
</dbReference>
<dbReference type="AlphaFoldDB" id="A0A3G2L6I4"/>
<dbReference type="EMBL" id="CP032050">
    <property type="protein sequence ID" value="AYN67882.1"/>
    <property type="molecule type" value="Genomic_DNA"/>
</dbReference>
<dbReference type="GO" id="GO:0030288">
    <property type="term" value="C:outer membrane-bounded periplasmic space"/>
    <property type="evidence" value="ECO:0007669"/>
    <property type="project" value="TreeGrafter"/>
</dbReference>
<dbReference type="InterPro" id="IPR006179">
    <property type="entry name" value="5_nucleotidase/apyrase"/>
</dbReference>
<dbReference type="RefSeq" id="WP_121848897.1">
    <property type="nucleotide sequence ID" value="NZ_CP032050.1"/>
</dbReference>
<sequence length="257" mass="28346">MGLKIQHFVIFTTLVLASSCKHDVQELSKITGKELPVDSTIVQNTAIEDFVKPYRMRVDEVLDSALAYAPNIISKTDGALNTTAGNLMADVVLSETNPIFKSRTGSNIDFVLLNHGGIRSMISKGVITSRTAYEVMPFENTIIVAELTGKSVNDLVSFLRDSGRAHPIAGLQITLNHDGTINKVLIQGKPLDKNRTYNVATSNYLISGGDQMNFFKEAIKTTDTDYLIRNAMIDYFKKVDTVAPLVDDRFIKLEIGN</sequence>
<dbReference type="OrthoDB" id="4762412at2"/>
<keyword evidence="3" id="KW-1185">Reference proteome</keyword>
<evidence type="ECO:0000313" key="3">
    <source>
        <dbReference type="Proteomes" id="UP000276309"/>
    </source>
</evidence>
<dbReference type="PRINTS" id="PR01607">
    <property type="entry name" value="APYRASEFAMLY"/>
</dbReference>
<dbReference type="Pfam" id="PF02872">
    <property type="entry name" value="5_nucleotid_C"/>
    <property type="match status" value="1"/>
</dbReference>
<reference evidence="2 3" key="1">
    <citation type="submission" date="2018-08" db="EMBL/GenBank/DDBJ databases">
        <title>The reduced genetic potential of extracellular carbohydrate catabolism in Euzebyella marina RN62, a Flavobacteriia bacterium isolated from the hadal water.</title>
        <authorList>
            <person name="Xue C."/>
        </authorList>
    </citation>
    <scope>NUCLEOTIDE SEQUENCE [LARGE SCALE GENOMIC DNA]</scope>
    <source>
        <strain evidence="2 3">RN62</strain>
    </source>
</reference>
<name>A0A3G2L6I4_9FLAO</name>
<dbReference type="Proteomes" id="UP000276309">
    <property type="component" value="Chromosome"/>
</dbReference>
<dbReference type="Gene3D" id="3.90.780.10">
    <property type="entry name" value="5'-Nucleotidase, C-terminal domain"/>
    <property type="match status" value="1"/>
</dbReference>
<evidence type="ECO:0000313" key="2">
    <source>
        <dbReference type="EMBL" id="AYN67882.1"/>
    </source>
</evidence>
<feature type="domain" description="5'-Nucleotidase C-terminal" evidence="1">
    <location>
        <begin position="76"/>
        <end position="217"/>
    </location>
</feature>
<gene>
    <name evidence="2" type="ORF">D1013_11095</name>
</gene>
<organism evidence="2 3">
    <name type="scientific">Euzebyella marina</name>
    <dbReference type="NCBI Taxonomy" id="1761453"/>
    <lineage>
        <taxon>Bacteria</taxon>
        <taxon>Pseudomonadati</taxon>
        <taxon>Bacteroidota</taxon>
        <taxon>Flavobacteriia</taxon>
        <taxon>Flavobacteriales</taxon>
        <taxon>Flavobacteriaceae</taxon>
        <taxon>Euzebyella</taxon>
    </lineage>
</organism>
<accession>A0A3G2L6I4</accession>
<dbReference type="InterPro" id="IPR008334">
    <property type="entry name" value="5'-Nucleotdase_C"/>
</dbReference>
<dbReference type="GO" id="GO:0009166">
    <property type="term" value="P:nucleotide catabolic process"/>
    <property type="evidence" value="ECO:0007669"/>
    <property type="project" value="InterPro"/>
</dbReference>
<evidence type="ECO:0000259" key="1">
    <source>
        <dbReference type="Pfam" id="PF02872"/>
    </source>
</evidence>
<dbReference type="PANTHER" id="PTHR11575:SF24">
    <property type="entry name" value="5'-NUCLEOTIDASE"/>
    <property type="match status" value="1"/>
</dbReference>
<dbReference type="KEGG" id="emar:D1013_11095"/>
<dbReference type="PANTHER" id="PTHR11575">
    <property type="entry name" value="5'-NUCLEOTIDASE-RELATED"/>
    <property type="match status" value="1"/>
</dbReference>
<dbReference type="InterPro" id="IPR036907">
    <property type="entry name" value="5'-Nucleotdase_C_sf"/>
</dbReference>
<protein>
    <recommendedName>
        <fullName evidence="1">5'-Nucleotidase C-terminal domain-containing protein</fullName>
    </recommendedName>
</protein>